<keyword evidence="1" id="KW-0812">Transmembrane</keyword>
<dbReference type="EMBL" id="APGJ01000001">
    <property type="protein sequence ID" value="EYD73755.1"/>
    <property type="molecule type" value="Genomic_DNA"/>
</dbReference>
<reference evidence="2 3" key="1">
    <citation type="submission" date="2013-03" db="EMBL/GenBank/DDBJ databases">
        <authorList>
            <person name="Fiebig A."/>
            <person name="Goeker M."/>
            <person name="Klenk H.-P.P."/>
        </authorList>
    </citation>
    <scope>NUCLEOTIDE SEQUENCE [LARGE SCALE GENOMIC DNA]</scope>
    <source>
        <strain evidence="2 3">DSM 17492</strain>
    </source>
</reference>
<keyword evidence="3" id="KW-1185">Reference proteome</keyword>
<evidence type="ECO:0000313" key="3">
    <source>
        <dbReference type="Proteomes" id="UP000025047"/>
    </source>
</evidence>
<comment type="caution">
    <text evidence="2">The sequence shown here is derived from an EMBL/GenBank/DDBJ whole genome shotgun (WGS) entry which is preliminary data.</text>
</comment>
<gene>
    <name evidence="2" type="ORF">Lokhon_00311</name>
</gene>
<dbReference type="AlphaFoldDB" id="A0A017HHF3"/>
<dbReference type="eggNOG" id="ENOG50312KQ">
    <property type="taxonomic scope" value="Bacteria"/>
</dbReference>
<evidence type="ECO:0000256" key="1">
    <source>
        <dbReference type="SAM" id="Phobius"/>
    </source>
</evidence>
<protein>
    <submittedName>
        <fullName evidence="2">Uncharacterized protein</fullName>
    </submittedName>
</protein>
<evidence type="ECO:0000313" key="2">
    <source>
        <dbReference type="EMBL" id="EYD73755.1"/>
    </source>
</evidence>
<proteinExistence type="predicted"/>
<dbReference type="PATRIC" id="fig|1122180.6.peg.317"/>
<sequence length="56" mass="5646">MILPLTGLVIGAILGAWRARRHGGGAADMAQWGAAHGVALGVVGLFVLLLLSRLAG</sequence>
<organism evidence="2 3">
    <name type="scientific">Limimaricola hongkongensis DSM 17492</name>
    <dbReference type="NCBI Taxonomy" id="1122180"/>
    <lineage>
        <taxon>Bacteria</taxon>
        <taxon>Pseudomonadati</taxon>
        <taxon>Pseudomonadota</taxon>
        <taxon>Alphaproteobacteria</taxon>
        <taxon>Rhodobacterales</taxon>
        <taxon>Paracoccaceae</taxon>
        <taxon>Limimaricola</taxon>
    </lineage>
</organism>
<dbReference type="RefSeq" id="WP_017929422.1">
    <property type="nucleotide sequence ID" value="NZ_KB823001.1"/>
</dbReference>
<keyword evidence="1" id="KW-1133">Transmembrane helix</keyword>
<dbReference type="HOGENOM" id="CLU_204531_0_0_5"/>
<keyword evidence="1" id="KW-0472">Membrane</keyword>
<accession>A0A017HHF3</accession>
<name>A0A017HHF3_9RHOB</name>
<feature type="transmembrane region" description="Helical" evidence="1">
    <location>
        <begin position="34"/>
        <end position="51"/>
    </location>
</feature>
<dbReference type="Proteomes" id="UP000025047">
    <property type="component" value="Unassembled WGS sequence"/>
</dbReference>